<comment type="caution">
    <text evidence="1">The sequence shown here is derived from an EMBL/GenBank/DDBJ whole genome shotgun (WGS) entry which is preliminary data.</text>
</comment>
<proteinExistence type="predicted"/>
<organism evidence="1 2">
    <name type="scientific">Pantoea cypripedii</name>
    <name type="common">Pectobacterium cypripedii</name>
    <name type="synonym">Erwinia cypripedii</name>
    <dbReference type="NCBI Taxonomy" id="55209"/>
    <lineage>
        <taxon>Bacteria</taxon>
        <taxon>Pseudomonadati</taxon>
        <taxon>Pseudomonadota</taxon>
        <taxon>Gammaproteobacteria</taxon>
        <taxon>Enterobacterales</taxon>
        <taxon>Erwiniaceae</taxon>
        <taxon>Pantoea</taxon>
    </lineage>
</organism>
<evidence type="ECO:0000313" key="1">
    <source>
        <dbReference type="EMBL" id="ORM87781.1"/>
    </source>
</evidence>
<name>A0A1X1EFT8_PANCY</name>
<dbReference type="EMBL" id="MLJI01000003">
    <property type="protein sequence ID" value="ORM87781.1"/>
    <property type="molecule type" value="Genomic_DNA"/>
</dbReference>
<dbReference type="AlphaFoldDB" id="A0A1X1EFT8"/>
<keyword evidence="2" id="KW-1185">Reference proteome</keyword>
<reference evidence="1 2" key="1">
    <citation type="journal article" date="2017" name="Antonie Van Leeuwenhoek">
        <title>Phylogenomic resolution of the bacterial genus Pantoea and its relationship with Erwinia and Tatumella.</title>
        <authorList>
            <person name="Palmer M."/>
            <person name="Steenkamp E.T."/>
            <person name="Coetzee M.P."/>
            <person name="Chan W.Y."/>
            <person name="van Zyl E."/>
            <person name="De Maayer P."/>
            <person name="Coutinho T.A."/>
            <person name="Blom J."/>
            <person name="Smits T.H."/>
            <person name="Duffy B."/>
            <person name="Venter S.N."/>
        </authorList>
    </citation>
    <scope>NUCLEOTIDE SEQUENCE [LARGE SCALE GENOMIC DNA]</scope>
    <source>
        <strain evidence="1 2">LMG 2657</strain>
    </source>
</reference>
<dbReference type="InterPro" id="IPR020251">
    <property type="entry name" value="Uncharacterised_YmjA"/>
</dbReference>
<accession>A0A1X1EFT8</accession>
<evidence type="ECO:0000313" key="2">
    <source>
        <dbReference type="Proteomes" id="UP000193749"/>
    </source>
</evidence>
<protein>
    <submittedName>
        <fullName evidence="1">Uncharacterized protein</fullName>
    </submittedName>
</protein>
<dbReference type="Pfam" id="PF10820">
    <property type="entry name" value="DUF2543"/>
    <property type="match status" value="1"/>
</dbReference>
<gene>
    <name evidence="1" type="ORF">HA50_27980</name>
</gene>
<sequence>MNNGVALKFYGIVDKYKAEVTKPVSESEPDALARYFQLMSSPLFSITGAMNRRESWGCPQNF</sequence>
<dbReference type="RefSeq" id="WP_084880560.1">
    <property type="nucleotide sequence ID" value="NZ_JAGGMY010000004.1"/>
</dbReference>
<dbReference type="Proteomes" id="UP000193749">
    <property type="component" value="Unassembled WGS sequence"/>
</dbReference>
<dbReference type="STRING" id="55209.HA50_27980"/>